<name>A0A225SQV2_9BURK</name>
<reference evidence="7 8" key="1">
    <citation type="journal article" date="2010" name="Int. J. Syst. Evol. Microbiol.">
        <title>Reclassification of Herbaspirillum putei as a later heterotypic synonym of Herbaspirillum huttiense, with the description of H. huttiense subsp. huttiense subsp. nov. and H. huttiense subsp. putei subsp. nov., comb. nov., and description of Herbaspirillum aquaticum sp. nov.</title>
        <authorList>
            <person name="Dobritsa A.P."/>
            <person name="Reddy M.C."/>
            <person name="Samadpour M."/>
        </authorList>
    </citation>
    <scope>NUCLEOTIDE SEQUENCE [LARGE SCALE GENOMIC DNA]</scope>
    <source>
        <strain evidence="7 8">IEH 4430</strain>
    </source>
</reference>
<dbReference type="AlphaFoldDB" id="A0A225SQV2"/>
<dbReference type="EMBL" id="NJGV01000020">
    <property type="protein sequence ID" value="OWY33135.1"/>
    <property type="molecule type" value="Genomic_DNA"/>
</dbReference>
<evidence type="ECO:0000256" key="5">
    <source>
        <dbReference type="ARBA" id="ARBA00022840"/>
    </source>
</evidence>
<comment type="caution">
    <text evidence="7">The sequence shown here is derived from an EMBL/GenBank/DDBJ whole genome shotgun (WGS) entry which is preliminary data.</text>
</comment>
<dbReference type="Pfam" id="PF09821">
    <property type="entry name" value="AAA_assoc_C"/>
    <property type="match status" value="1"/>
</dbReference>
<dbReference type="InterPro" id="IPR017871">
    <property type="entry name" value="ABC_transporter-like_CS"/>
</dbReference>
<organism evidence="7 8">
    <name type="scientific">Herbaspirillum aquaticum</name>
    <dbReference type="NCBI Taxonomy" id="568783"/>
    <lineage>
        <taxon>Bacteria</taxon>
        <taxon>Pseudomonadati</taxon>
        <taxon>Pseudomonadota</taxon>
        <taxon>Betaproteobacteria</taxon>
        <taxon>Burkholderiales</taxon>
        <taxon>Oxalobacteraceae</taxon>
        <taxon>Herbaspirillum</taxon>
    </lineage>
</organism>
<dbReference type="InterPro" id="IPR003439">
    <property type="entry name" value="ABC_transporter-like_ATP-bd"/>
</dbReference>
<evidence type="ECO:0000313" key="7">
    <source>
        <dbReference type="EMBL" id="OWY33135.1"/>
    </source>
</evidence>
<evidence type="ECO:0000256" key="3">
    <source>
        <dbReference type="ARBA" id="ARBA00022475"/>
    </source>
</evidence>
<dbReference type="CDD" id="cd03293">
    <property type="entry name" value="ABC_NrtD_SsuB_transporters"/>
    <property type="match status" value="1"/>
</dbReference>
<keyword evidence="3" id="KW-1003">Cell membrane</keyword>
<proteinExistence type="inferred from homology"/>
<accession>A0A225SQV2</accession>
<dbReference type="PROSITE" id="PS50893">
    <property type="entry name" value="ABC_TRANSPORTER_2"/>
    <property type="match status" value="1"/>
</dbReference>
<feature type="domain" description="ABC transporter" evidence="6">
    <location>
        <begin position="13"/>
        <end position="248"/>
    </location>
</feature>
<dbReference type="Gene3D" id="3.40.50.300">
    <property type="entry name" value="P-loop containing nucleotide triphosphate hydrolases"/>
    <property type="match status" value="1"/>
</dbReference>
<dbReference type="SMART" id="SM00382">
    <property type="entry name" value="AAA"/>
    <property type="match status" value="1"/>
</dbReference>
<dbReference type="PROSITE" id="PS00211">
    <property type="entry name" value="ABC_TRANSPORTER_1"/>
    <property type="match status" value="1"/>
</dbReference>
<evidence type="ECO:0000256" key="4">
    <source>
        <dbReference type="ARBA" id="ARBA00022741"/>
    </source>
</evidence>
<gene>
    <name evidence="7" type="ORF">CEJ45_18335</name>
</gene>
<dbReference type="Pfam" id="PF00005">
    <property type="entry name" value="ABC_tran"/>
    <property type="match status" value="1"/>
</dbReference>
<dbReference type="InterPro" id="IPR050166">
    <property type="entry name" value="ABC_transporter_ATP-bind"/>
</dbReference>
<evidence type="ECO:0000256" key="1">
    <source>
        <dbReference type="ARBA" id="ARBA00005417"/>
    </source>
</evidence>
<dbReference type="InterPro" id="IPR003593">
    <property type="entry name" value="AAA+_ATPase"/>
</dbReference>
<dbReference type="InterPro" id="IPR027417">
    <property type="entry name" value="P-loop_NTPase"/>
</dbReference>
<comment type="similarity">
    <text evidence="1">Belongs to the ABC transporter superfamily.</text>
</comment>
<evidence type="ECO:0000259" key="6">
    <source>
        <dbReference type="PROSITE" id="PS50893"/>
    </source>
</evidence>
<dbReference type="GO" id="GO:0016887">
    <property type="term" value="F:ATP hydrolysis activity"/>
    <property type="evidence" value="ECO:0007669"/>
    <property type="project" value="InterPro"/>
</dbReference>
<keyword evidence="4" id="KW-0547">Nucleotide-binding</keyword>
<keyword evidence="8" id="KW-1185">Reference proteome</keyword>
<keyword evidence="5 7" id="KW-0067">ATP-binding</keyword>
<dbReference type="GO" id="GO:0005524">
    <property type="term" value="F:ATP binding"/>
    <property type="evidence" value="ECO:0007669"/>
    <property type="project" value="UniProtKB-KW"/>
</dbReference>
<dbReference type="InterPro" id="IPR018632">
    <property type="entry name" value="AAA-associated_dom_C"/>
</dbReference>
<dbReference type="PANTHER" id="PTHR42788:SF13">
    <property type="entry name" value="ALIPHATIC SULFONATES IMPORT ATP-BINDING PROTEIN SSUB"/>
    <property type="match status" value="1"/>
</dbReference>
<dbReference type="PANTHER" id="PTHR42788">
    <property type="entry name" value="TAURINE IMPORT ATP-BINDING PROTEIN-RELATED"/>
    <property type="match status" value="1"/>
</dbReference>
<evidence type="ECO:0000256" key="2">
    <source>
        <dbReference type="ARBA" id="ARBA00022448"/>
    </source>
</evidence>
<dbReference type="RefSeq" id="WP_088756469.1">
    <property type="nucleotide sequence ID" value="NZ_NJGV01000020.1"/>
</dbReference>
<keyword evidence="2" id="KW-0813">Transport</keyword>
<evidence type="ECO:0000313" key="8">
    <source>
        <dbReference type="Proteomes" id="UP000214747"/>
    </source>
</evidence>
<dbReference type="SUPFAM" id="SSF52540">
    <property type="entry name" value="P-loop containing nucleoside triphosphate hydrolases"/>
    <property type="match status" value="1"/>
</dbReference>
<sequence>MTMNSPQQRPAVAELCAVSKSYNTAGGHELKVLDNIDLAVHEGELLALLGQSGSGKSTILRCLTGLVEPSSGHTMAAGKPLYGVNRDASVVFQTFALYPWLTVEQNVAVGLMSHNPTREERDAAVDRAIELIGLGNYHSAYPRELSGGMRQRVGIARALVSKPKLLCLDEAFSALDVLTAENLRQELISLWGAPDSGLTSIFMVTHNIEEAVEMATRIVVVFPRPGRLGLVLDNPLPYPRDSKSPEFQRLVNIIHEAITTLSLPDLPPEAHVPGEPISRGRKRMESIPLIPVGQILGLMSLLHDEPELNNIYDISDEIGKEFGETIATVKAAEILELVDTPKQEVYLTDLGRRFVAADRQGQRAIFAEQVYKLRIFHIILAVLGEAEEIEAERVLKDIGSALPYDNPEKTFETMIAWGRYAGLMDYNAKTGMVFVPKDEDEDDGAQG</sequence>
<keyword evidence="3" id="KW-0472">Membrane</keyword>
<protein>
    <submittedName>
        <fullName evidence="7">Nitrate ABC transporter ATP-binding protein</fullName>
    </submittedName>
</protein>
<dbReference type="Proteomes" id="UP000214747">
    <property type="component" value="Unassembled WGS sequence"/>
</dbReference>